<dbReference type="WBParaSite" id="ACRNAN_scaffold2588.g17180.t1">
    <property type="protein sequence ID" value="ACRNAN_scaffold2588.g17180.t1"/>
    <property type="gene ID" value="ACRNAN_scaffold2588.g17180"/>
</dbReference>
<dbReference type="SUPFAM" id="SSF75217">
    <property type="entry name" value="alpha/beta knot"/>
    <property type="match status" value="1"/>
</dbReference>
<comment type="subcellular location">
    <subcellularLocation>
        <location evidence="1">Nucleus</location>
        <location evidence="1">Nucleolus</location>
    </subcellularLocation>
</comment>
<sequence length="231" mass="26360">MKRKNKSDAYDMTTARQSKIRKIEGKKLIVVLEDCSLESDKVGNNYVILSSDKHRQFLLKQHKDPMKYRPDILHQCLLTLLDSPLNRAGLLQVYFRTNKNVLVEVNPQCRIPRTFDRFCGLMVQLLAKRKVRASDSSAVLLKVIKNPIMMHMPVGIKTYLTSFNTDLLIRPRELVKNDENEPILVVVGGIATGKVTTDYTEKDIKISSYPLSAALTCAKLTHEIEEVWGIF</sequence>
<keyword evidence="14" id="KW-1185">Reference proteome</keyword>
<evidence type="ECO:0000256" key="11">
    <source>
        <dbReference type="ARBA" id="ARBA00050871"/>
    </source>
</evidence>
<keyword evidence="9" id="KW-0694">RNA-binding</keyword>
<evidence type="ECO:0000256" key="12">
    <source>
        <dbReference type="ARBA" id="ARBA00053784"/>
    </source>
</evidence>
<evidence type="ECO:0000256" key="9">
    <source>
        <dbReference type="ARBA" id="ARBA00022884"/>
    </source>
</evidence>
<reference evidence="15" key="1">
    <citation type="submission" date="2022-11" db="UniProtKB">
        <authorList>
            <consortium name="WormBaseParasite"/>
        </authorList>
    </citation>
    <scope>IDENTIFICATION</scope>
</reference>
<dbReference type="InterPro" id="IPR029028">
    <property type="entry name" value="Alpha/beta_knot_MTases"/>
</dbReference>
<evidence type="ECO:0000256" key="2">
    <source>
        <dbReference type="ARBA" id="ARBA00008115"/>
    </source>
</evidence>
<dbReference type="GO" id="GO:0070475">
    <property type="term" value="P:rRNA base methylation"/>
    <property type="evidence" value="ECO:0007669"/>
    <property type="project" value="InterPro"/>
</dbReference>
<evidence type="ECO:0000256" key="5">
    <source>
        <dbReference type="ARBA" id="ARBA00022603"/>
    </source>
</evidence>
<keyword evidence="10" id="KW-0539">Nucleus</keyword>
<evidence type="ECO:0000313" key="15">
    <source>
        <dbReference type="WBParaSite" id="ACRNAN_scaffold2588.g17180.t1"/>
    </source>
</evidence>
<dbReference type="PANTHER" id="PTHR12636">
    <property type="entry name" value="NEP1/MRA1"/>
    <property type="match status" value="1"/>
</dbReference>
<keyword evidence="4" id="KW-0698">rRNA processing</keyword>
<evidence type="ECO:0000256" key="10">
    <source>
        <dbReference type="ARBA" id="ARBA00023242"/>
    </source>
</evidence>
<evidence type="ECO:0000256" key="6">
    <source>
        <dbReference type="ARBA" id="ARBA00022679"/>
    </source>
</evidence>
<evidence type="ECO:0000256" key="7">
    <source>
        <dbReference type="ARBA" id="ARBA00022691"/>
    </source>
</evidence>
<dbReference type="CDD" id="cd18088">
    <property type="entry name" value="Nep1-like"/>
    <property type="match status" value="1"/>
</dbReference>
<keyword evidence="6" id="KW-0808">Transferase</keyword>
<keyword evidence="3" id="KW-0690">Ribosome biogenesis</keyword>
<dbReference type="Pfam" id="PF03587">
    <property type="entry name" value="EMG1"/>
    <property type="match status" value="1"/>
</dbReference>
<dbReference type="Gene3D" id="3.40.1280.10">
    <property type="match status" value="1"/>
</dbReference>
<comment type="function">
    <text evidence="12">S-adenosyl-L-methionine-dependent pseudouridine N(1)-methyltransferase that methylates a pseudouridine in 18S rRNA. Involved the biosynthesis of the hypermodified N1-methyl-N3-(3-amino-3-carboxypropyl) pseudouridine (m1acp3-Psi) conserved in eukaryotic 18S rRNA. Also has an essential role in 40S ribosomal subunit biogenesis independent on its methyltransferase activity, facilitating the incorporation of ribosomal protein S19 during the formation of pre-ribosomes.</text>
</comment>
<dbReference type="AlphaFoldDB" id="A0A914DG20"/>
<proteinExistence type="inferred from homology"/>
<accession>A0A914DG20</accession>
<evidence type="ECO:0000256" key="1">
    <source>
        <dbReference type="ARBA" id="ARBA00004604"/>
    </source>
</evidence>
<dbReference type="InterPro" id="IPR005304">
    <property type="entry name" value="Rbsml_bgen_MeTrfase_EMG1/NEP1"/>
</dbReference>
<evidence type="ECO:0000313" key="14">
    <source>
        <dbReference type="Proteomes" id="UP000887540"/>
    </source>
</evidence>
<evidence type="ECO:0000256" key="3">
    <source>
        <dbReference type="ARBA" id="ARBA00022517"/>
    </source>
</evidence>
<comment type="catalytic activity">
    <reaction evidence="11">
        <text>a pseudouridine in rRNA + S-adenosyl-L-methionine = an N(1)-methylpseudouridine in rRNA + S-adenosyl-L-homocysteine + H(+)</text>
        <dbReference type="Rhea" id="RHEA:46696"/>
        <dbReference type="Rhea" id="RHEA-COMP:11634"/>
        <dbReference type="Rhea" id="RHEA-COMP:13933"/>
        <dbReference type="ChEBI" id="CHEBI:15378"/>
        <dbReference type="ChEBI" id="CHEBI:57856"/>
        <dbReference type="ChEBI" id="CHEBI:59789"/>
        <dbReference type="ChEBI" id="CHEBI:65314"/>
        <dbReference type="ChEBI" id="CHEBI:74890"/>
    </reaction>
</comment>
<dbReference type="PANTHER" id="PTHR12636:SF5">
    <property type="entry name" value="RIBOSOMAL RNA SMALL SUBUNIT METHYLTRANSFERASE NEP1"/>
    <property type="match status" value="1"/>
</dbReference>
<organism evidence="14 15">
    <name type="scientific">Acrobeloides nanus</name>
    <dbReference type="NCBI Taxonomy" id="290746"/>
    <lineage>
        <taxon>Eukaryota</taxon>
        <taxon>Metazoa</taxon>
        <taxon>Ecdysozoa</taxon>
        <taxon>Nematoda</taxon>
        <taxon>Chromadorea</taxon>
        <taxon>Rhabditida</taxon>
        <taxon>Tylenchina</taxon>
        <taxon>Cephalobomorpha</taxon>
        <taxon>Cephaloboidea</taxon>
        <taxon>Cephalobidae</taxon>
        <taxon>Acrobeloides</taxon>
    </lineage>
</organism>
<protein>
    <recommendedName>
        <fullName evidence="13">18S rRNA (pseudouridine-N1)-methyltransferase</fullName>
    </recommendedName>
</protein>
<dbReference type="InterPro" id="IPR029026">
    <property type="entry name" value="tRNA_m1G_MTases_N"/>
</dbReference>
<name>A0A914DG20_9BILA</name>
<dbReference type="FunFam" id="3.40.1280.10:FF:000003">
    <property type="entry name" value="Ribosomal RNA small subunit methyltransferase"/>
    <property type="match status" value="1"/>
</dbReference>
<dbReference type="GO" id="GO:0019843">
    <property type="term" value="F:rRNA binding"/>
    <property type="evidence" value="ECO:0007669"/>
    <property type="project" value="UniProtKB-KW"/>
</dbReference>
<evidence type="ECO:0000256" key="8">
    <source>
        <dbReference type="ARBA" id="ARBA00022730"/>
    </source>
</evidence>
<keyword evidence="5" id="KW-0489">Methyltransferase</keyword>
<dbReference type="GO" id="GO:0070037">
    <property type="term" value="F:rRNA (pseudouridine) methyltransferase activity"/>
    <property type="evidence" value="ECO:0007669"/>
    <property type="project" value="InterPro"/>
</dbReference>
<keyword evidence="7" id="KW-0949">S-adenosyl-L-methionine</keyword>
<evidence type="ECO:0000256" key="13">
    <source>
        <dbReference type="ARBA" id="ARBA00081469"/>
    </source>
</evidence>
<dbReference type="GO" id="GO:0032040">
    <property type="term" value="C:small-subunit processome"/>
    <property type="evidence" value="ECO:0007669"/>
    <property type="project" value="TreeGrafter"/>
</dbReference>
<evidence type="ECO:0000256" key="4">
    <source>
        <dbReference type="ARBA" id="ARBA00022552"/>
    </source>
</evidence>
<comment type="similarity">
    <text evidence="2">Belongs to the class IV-like SAM-binding methyltransferase superfamily. RNA methyltransferase NEP1 family.</text>
</comment>
<dbReference type="Proteomes" id="UP000887540">
    <property type="component" value="Unplaced"/>
</dbReference>
<keyword evidence="8" id="KW-0699">rRNA-binding</keyword>